<dbReference type="GO" id="GO:0008168">
    <property type="term" value="F:methyltransferase activity"/>
    <property type="evidence" value="ECO:0007669"/>
    <property type="project" value="UniProtKB-KW"/>
</dbReference>
<evidence type="ECO:0000313" key="2">
    <source>
        <dbReference type="EMBL" id="CUN22943.1"/>
    </source>
</evidence>
<evidence type="ECO:0000259" key="1">
    <source>
        <dbReference type="Pfam" id="PF01208"/>
    </source>
</evidence>
<evidence type="ECO:0000313" key="5">
    <source>
        <dbReference type="Proteomes" id="UP000431304"/>
    </source>
</evidence>
<dbReference type="AlphaFoldDB" id="A0A173V6L4"/>
<reference evidence="2 4" key="1">
    <citation type="submission" date="2015-09" db="EMBL/GenBank/DDBJ databases">
        <authorList>
            <consortium name="Pathogen Informatics"/>
        </authorList>
    </citation>
    <scope>NUCLEOTIDE SEQUENCE [LARGE SCALE GENOMIC DNA]</scope>
    <source>
        <strain evidence="2 4">2789STDY5608891</strain>
    </source>
</reference>
<dbReference type="Proteomes" id="UP000095492">
    <property type="component" value="Unassembled WGS sequence"/>
</dbReference>
<gene>
    <name evidence="2" type="ORF">ERS852448_02593</name>
    <name evidence="3" type="ORF">GKE72_13450</name>
</gene>
<dbReference type="GO" id="GO:0004853">
    <property type="term" value="F:uroporphyrinogen decarboxylase activity"/>
    <property type="evidence" value="ECO:0007669"/>
    <property type="project" value="InterPro"/>
</dbReference>
<keyword evidence="2" id="KW-0808">Transferase</keyword>
<dbReference type="RefSeq" id="WP_022035614.1">
    <property type="nucleotide sequence ID" value="NZ_CBCTYR010000027.1"/>
</dbReference>
<dbReference type="GO" id="GO:0006779">
    <property type="term" value="P:porphyrin-containing compound biosynthetic process"/>
    <property type="evidence" value="ECO:0007669"/>
    <property type="project" value="InterPro"/>
</dbReference>
<sequence length="327" mass="38306">MKEMTPKERVMAFFRHEPVDELPTDEGIFVLFNPEAYKERPSHEHGGVDWFGVPWKYESSVDAIAPDHSVEPIMEDICDWRELVKFPDLDAWDWSKVEEIDHISEIDRENKVFEIMFVNGPFERLHMLMGFENALCALLTDPEEVEEFFNTYMEWKIKLMEKVIEYYKPDVLMFHDDWGTQNNMFFSPDVWRSLIKPQIKKAVDRCHELGVLFDMHSCGKIEAVVPEFVELGIDAWQGMEINDIPKLKSITGMNLGYHTTPDYQGYQTEALAGTLTEEDLRRRVREVFEKTAEGYCYCPMFLPFGGWSTEVMIDEIMKCGKTIYKDA</sequence>
<dbReference type="InterPro" id="IPR038071">
    <property type="entry name" value="UROD/MetE-like_sf"/>
</dbReference>
<dbReference type="PANTHER" id="PTHR47099">
    <property type="entry name" value="METHYLCOBAMIDE:COM METHYLTRANSFERASE MTBA"/>
    <property type="match status" value="1"/>
</dbReference>
<dbReference type="STRING" id="39490.ERS852448_02593"/>
<dbReference type="Proteomes" id="UP000431304">
    <property type="component" value="Unassembled WGS sequence"/>
</dbReference>
<reference evidence="3 5" key="2">
    <citation type="journal article" date="2019" name="Nat. Med.">
        <title>A library of human gut bacterial isolates paired with longitudinal multiomics data enables mechanistic microbiome research.</title>
        <authorList>
            <person name="Poyet M."/>
            <person name="Groussin M."/>
            <person name="Gibbons S.M."/>
            <person name="Avila-Pacheco J."/>
            <person name="Jiang X."/>
            <person name="Kearney S.M."/>
            <person name="Perrotta A.R."/>
            <person name="Berdy B."/>
            <person name="Zhao S."/>
            <person name="Lieberman T.D."/>
            <person name="Swanson P.K."/>
            <person name="Smith M."/>
            <person name="Roesemann S."/>
            <person name="Alexander J.E."/>
            <person name="Rich S.A."/>
            <person name="Livny J."/>
            <person name="Vlamakis H."/>
            <person name="Clish C."/>
            <person name="Bullock K."/>
            <person name="Deik A."/>
            <person name="Scott J."/>
            <person name="Pierce K.A."/>
            <person name="Xavier R.J."/>
            <person name="Alm E.J."/>
        </authorList>
    </citation>
    <scope>NUCLEOTIDE SEQUENCE [LARGE SCALE GENOMIC DNA]</scope>
    <source>
        <strain evidence="3 5">BIOML-A3</strain>
    </source>
</reference>
<dbReference type="SUPFAM" id="SSF51726">
    <property type="entry name" value="UROD/MetE-like"/>
    <property type="match status" value="1"/>
</dbReference>
<feature type="domain" description="Uroporphyrinogen decarboxylase (URO-D)" evidence="1">
    <location>
        <begin position="109"/>
        <end position="290"/>
    </location>
</feature>
<keyword evidence="2" id="KW-0489">Methyltransferase</keyword>
<name>A0A173V6L4_EUBRA</name>
<dbReference type="InterPro" id="IPR000257">
    <property type="entry name" value="Uroporphyrinogen_deCOase"/>
</dbReference>
<dbReference type="GO" id="GO:0032259">
    <property type="term" value="P:methylation"/>
    <property type="evidence" value="ECO:0007669"/>
    <property type="project" value="UniProtKB-KW"/>
</dbReference>
<evidence type="ECO:0000313" key="4">
    <source>
        <dbReference type="Proteomes" id="UP000095492"/>
    </source>
</evidence>
<dbReference type="EMBL" id="WKRA01000027">
    <property type="protein sequence ID" value="MSD17045.1"/>
    <property type="molecule type" value="Genomic_DNA"/>
</dbReference>
<dbReference type="Gene3D" id="3.20.20.210">
    <property type="match status" value="1"/>
</dbReference>
<dbReference type="Pfam" id="PF01208">
    <property type="entry name" value="URO-D"/>
    <property type="match status" value="1"/>
</dbReference>
<evidence type="ECO:0000313" key="3">
    <source>
        <dbReference type="EMBL" id="MSD17045.1"/>
    </source>
</evidence>
<organism evidence="2 4">
    <name type="scientific">Eubacterium ramulus</name>
    <dbReference type="NCBI Taxonomy" id="39490"/>
    <lineage>
        <taxon>Bacteria</taxon>
        <taxon>Bacillati</taxon>
        <taxon>Bacillota</taxon>
        <taxon>Clostridia</taxon>
        <taxon>Eubacteriales</taxon>
        <taxon>Eubacteriaceae</taxon>
        <taxon>Eubacterium</taxon>
    </lineage>
</organism>
<protein>
    <submittedName>
        <fullName evidence="2">Methylcobalamin:coenzyme M methyltransferase</fullName>
    </submittedName>
</protein>
<proteinExistence type="predicted"/>
<dbReference type="OrthoDB" id="1774878at2"/>
<dbReference type="PANTHER" id="PTHR47099:SF1">
    <property type="entry name" value="METHYLCOBAMIDE:COM METHYLTRANSFERASE MTBA"/>
    <property type="match status" value="1"/>
</dbReference>
<dbReference type="GeneID" id="97392398"/>
<accession>A0A173V6L4</accession>
<dbReference type="EMBL" id="CYYA01000023">
    <property type="protein sequence ID" value="CUN22943.1"/>
    <property type="molecule type" value="Genomic_DNA"/>
</dbReference>
<dbReference type="InterPro" id="IPR052024">
    <property type="entry name" value="Methanogen_methyltrans"/>
</dbReference>